<evidence type="ECO:0000256" key="2">
    <source>
        <dbReference type="ARBA" id="ARBA00023015"/>
    </source>
</evidence>
<dbReference type="InterPro" id="IPR000847">
    <property type="entry name" value="LysR_HTH_N"/>
</dbReference>
<evidence type="ECO:0000256" key="3">
    <source>
        <dbReference type="ARBA" id="ARBA00023125"/>
    </source>
</evidence>
<proteinExistence type="inferred from homology"/>
<accession>A0A1D9HZH4</accession>
<feature type="domain" description="HTH lysR-type" evidence="5">
    <location>
        <begin position="1"/>
        <end position="58"/>
    </location>
</feature>
<dbReference type="CDD" id="cd05466">
    <property type="entry name" value="PBP2_LTTR_substrate"/>
    <property type="match status" value="1"/>
</dbReference>
<gene>
    <name evidence="6" type="ORF">BKK80_05070</name>
</gene>
<dbReference type="InterPro" id="IPR036390">
    <property type="entry name" value="WH_DNA-bd_sf"/>
</dbReference>
<keyword evidence="7" id="KW-1185">Reference proteome</keyword>
<evidence type="ECO:0000256" key="1">
    <source>
        <dbReference type="ARBA" id="ARBA00009437"/>
    </source>
</evidence>
<dbReference type="Pfam" id="PF00126">
    <property type="entry name" value="HTH_1"/>
    <property type="match status" value="1"/>
</dbReference>
<dbReference type="SUPFAM" id="SSF53850">
    <property type="entry name" value="Periplasmic binding protein-like II"/>
    <property type="match status" value="1"/>
</dbReference>
<dbReference type="PROSITE" id="PS50931">
    <property type="entry name" value="HTH_LYSR"/>
    <property type="match status" value="1"/>
</dbReference>
<dbReference type="Gene3D" id="1.10.10.10">
    <property type="entry name" value="Winged helix-like DNA-binding domain superfamily/Winged helix DNA-binding domain"/>
    <property type="match status" value="1"/>
</dbReference>
<reference evidence="6 7" key="1">
    <citation type="submission" date="2016-10" db="EMBL/GenBank/DDBJ databases">
        <title>Complete genome sequences of three Cupriavidus strains isolated from various Malaysian environments.</title>
        <authorList>
            <person name="Abdullah A.A.-A."/>
            <person name="Shafie N.A.H."/>
            <person name="Lau N.S."/>
        </authorList>
    </citation>
    <scope>NUCLEOTIDE SEQUENCE [LARGE SCALE GENOMIC DNA]</scope>
    <source>
        <strain evidence="6 7">USMAA1020</strain>
    </source>
</reference>
<dbReference type="Pfam" id="PF03466">
    <property type="entry name" value="LysR_substrate"/>
    <property type="match status" value="1"/>
</dbReference>
<keyword evidence="4" id="KW-0804">Transcription</keyword>
<dbReference type="SUPFAM" id="SSF46785">
    <property type="entry name" value="Winged helix' DNA-binding domain"/>
    <property type="match status" value="1"/>
</dbReference>
<comment type="similarity">
    <text evidence="1">Belongs to the LysR transcriptional regulatory family.</text>
</comment>
<organism evidence="6 7">
    <name type="scientific">Cupriavidus malaysiensis</name>
    <dbReference type="NCBI Taxonomy" id="367825"/>
    <lineage>
        <taxon>Bacteria</taxon>
        <taxon>Pseudomonadati</taxon>
        <taxon>Pseudomonadota</taxon>
        <taxon>Betaproteobacteria</taxon>
        <taxon>Burkholderiales</taxon>
        <taxon>Burkholderiaceae</taxon>
        <taxon>Cupriavidus</taxon>
    </lineage>
</organism>
<dbReference type="Gene3D" id="3.40.190.10">
    <property type="entry name" value="Periplasmic binding protein-like II"/>
    <property type="match status" value="2"/>
</dbReference>
<dbReference type="PRINTS" id="PR00039">
    <property type="entry name" value="HTHLYSR"/>
</dbReference>
<dbReference type="PANTHER" id="PTHR30126">
    <property type="entry name" value="HTH-TYPE TRANSCRIPTIONAL REGULATOR"/>
    <property type="match status" value="1"/>
</dbReference>
<keyword evidence="2" id="KW-0805">Transcription regulation</keyword>
<keyword evidence="3" id="KW-0238">DNA-binding</keyword>
<evidence type="ECO:0000313" key="7">
    <source>
        <dbReference type="Proteomes" id="UP000177515"/>
    </source>
</evidence>
<evidence type="ECO:0000259" key="5">
    <source>
        <dbReference type="PROSITE" id="PS50931"/>
    </source>
</evidence>
<dbReference type="InterPro" id="IPR005119">
    <property type="entry name" value="LysR_subst-bd"/>
</dbReference>
<dbReference type="InterPro" id="IPR036388">
    <property type="entry name" value="WH-like_DNA-bd_sf"/>
</dbReference>
<dbReference type="Proteomes" id="UP000177515">
    <property type="component" value="Chromosome 1"/>
</dbReference>
<sequence length="298" mass="31837">MNLHDLEAFVAVVETGSIVGASARLHLTQPGITRRVQSLEERLGAVLLDRQAKPLRPTGAGRTAYEHGRRVLHAVEALRGGVSGEQDAAGEFRLGITPYLSEVALAAPLDRLHRTFPRLALRVQSGWPEALAEQCRRHEIDAAAFCLPEGAPLPAGLEACDLGGQPVLVVAARELPLPADPSLADLAEQAWVLNPDGCGFRSAIRQRLAAAGLPLRVGIEAHANELRLSLVARGLGLGLTTAAALADSAWLPALRVVTVRDFQPRVRAWLVHRETPGRLAPPLRELRAALAEALDEAA</sequence>
<evidence type="ECO:0000256" key="4">
    <source>
        <dbReference type="ARBA" id="ARBA00023163"/>
    </source>
</evidence>
<protein>
    <submittedName>
        <fullName evidence="6">LysR family transcriptional regulator</fullName>
    </submittedName>
</protein>
<dbReference type="RefSeq" id="WP_071068664.1">
    <property type="nucleotide sequence ID" value="NZ_CP017754.1"/>
</dbReference>
<name>A0A1D9HZH4_9BURK</name>
<dbReference type="EMBL" id="CP017754">
    <property type="protein sequence ID" value="AOZ05261.1"/>
    <property type="molecule type" value="Genomic_DNA"/>
</dbReference>
<evidence type="ECO:0000313" key="6">
    <source>
        <dbReference type="EMBL" id="AOZ05261.1"/>
    </source>
</evidence>
<dbReference type="PANTHER" id="PTHR30126:SF39">
    <property type="entry name" value="HTH-TYPE TRANSCRIPTIONAL REGULATOR CYSL"/>
    <property type="match status" value="1"/>
</dbReference>